<evidence type="ECO:0000256" key="4">
    <source>
        <dbReference type="ARBA" id="ARBA00022771"/>
    </source>
</evidence>
<keyword evidence="9" id="KW-0539">Nucleus</keyword>
<dbReference type="SMART" id="SM00355">
    <property type="entry name" value="ZnF_C2H2"/>
    <property type="match status" value="10"/>
</dbReference>
<dbReference type="PROSITE" id="PS00028">
    <property type="entry name" value="ZINC_FINGER_C2H2_1"/>
    <property type="match status" value="4"/>
</dbReference>
<evidence type="ECO:0000313" key="13">
    <source>
        <dbReference type="Proteomes" id="UP000728032"/>
    </source>
</evidence>
<proteinExistence type="predicted"/>
<dbReference type="PANTHER" id="PTHR24408:SF64">
    <property type="entry name" value="LINKING IMMUNITY AND METABOLISM-RELATED"/>
    <property type="match status" value="1"/>
</dbReference>
<evidence type="ECO:0000256" key="3">
    <source>
        <dbReference type="ARBA" id="ARBA00022737"/>
    </source>
</evidence>
<keyword evidence="2" id="KW-0479">Metal-binding</keyword>
<dbReference type="FunFam" id="3.30.160.60:FF:000110">
    <property type="entry name" value="Zinc finger protein-like"/>
    <property type="match status" value="1"/>
</dbReference>
<evidence type="ECO:0000256" key="2">
    <source>
        <dbReference type="ARBA" id="ARBA00022723"/>
    </source>
</evidence>
<protein>
    <recommendedName>
        <fullName evidence="11">C2H2-type domain-containing protein</fullName>
    </recommendedName>
</protein>
<evidence type="ECO:0000256" key="9">
    <source>
        <dbReference type="ARBA" id="ARBA00023242"/>
    </source>
</evidence>
<dbReference type="GO" id="GO:0043565">
    <property type="term" value="F:sequence-specific DNA binding"/>
    <property type="evidence" value="ECO:0007669"/>
    <property type="project" value="TreeGrafter"/>
</dbReference>
<feature type="domain" description="C2H2-type" evidence="11">
    <location>
        <begin position="237"/>
        <end position="264"/>
    </location>
</feature>
<dbReference type="InterPro" id="IPR013087">
    <property type="entry name" value="Znf_C2H2_type"/>
</dbReference>
<keyword evidence="4 10" id="KW-0863">Zinc-finger</keyword>
<evidence type="ECO:0000259" key="11">
    <source>
        <dbReference type="PROSITE" id="PS50157"/>
    </source>
</evidence>
<dbReference type="Pfam" id="PF00096">
    <property type="entry name" value="zf-C2H2"/>
    <property type="match status" value="1"/>
</dbReference>
<reference evidence="12" key="1">
    <citation type="submission" date="2020-11" db="EMBL/GenBank/DDBJ databases">
        <authorList>
            <person name="Tran Van P."/>
        </authorList>
    </citation>
    <scope>NUCLEOTIDE SEQUENCE</scope>
</reference>
<keyword evidence="6" id="KW-0805">Transcription regulation</keyword>
<keyword evidence="3" id="KW-0677">Repeat</keyword>
<name>A0A7R9MQJ3_9ACAR</name>
<dbReference type="Pfam" id="PF13909">
    <property type="entry name" value="zf-H2C2_5"/>
    <property type="match status" value="1"/>
</dbReference>
<feature type="non-terminal residue" evidence="12">
    <location>
        <position position="1"/>
    </location>
</feature>
<gene>
    <name evidence="12" type="ORF">ONB1V03_LOCUS20008</name>
</gene>
<sequence length="369" mass="43056">FKTHLKRHTLSEHVRRVAFPDLIKSNFIGDNPGYCCPTCDFKTDRQSTHLLHSVNHEMPVPSDDKPALQSANDLIAKRHIRRSEDKYRCPVCRQAYICRDLRHHINGHLNETPYECIQCDKKFSKLVYLRNHEKTHSTVKDKSCATCGARFASNKLLRNHAKTHDSSRERTVRCDVCGAEFYSKFVLRAHLLRHTPAADRPFKCEAPGCRRAFVNRRELSEHSMVHSAPGDDSQKVLLCDQCVYKTRSVSALRRHYRQHTGDKPFKCKFCDFKAHLSSNLSRHMRVHTGAKPYSCPYCSYVCNTQENVRKHILKTRKHNGLFVYPCAHCDHKTNLFTEFRHHLRERHSDVYNDQQIDAFVSHLFRNTNC</sequence>
<feature type="domain" description="C2H2-type" evidence="11">
    <location>
        <begin position="142"/>
        <end position="169"/>
    </location>
</feature>
<dbReference type="PANTHER" id="PTHR24408">
    <property type="entry name" value="ZINC FINGER PROTEIN"/>
    <property type="match status" value="1"/>
</dbReference>
<dbReference type="GO" id="GO:0005634">
    <property type="term" value="C:nucleus"/>
    <property type="evidence" value="ECO:0007669"/>
    <property type="project" value="UniProtKB-SubCell"/>
</dbReference>
<organism evidence="12">
    <name type="scientific">Oppiella nova</name>
    <dbReference type="NCBI Taxonomy" id="334625"/>
    <lineage>
        <taxon>Eukaryota</taxon>
        <taxon>Metazoa</taxon>
        <taxon>Ecdysozoa</taxon>
        <taxon>Arthropoda</taxon>
        <taxon>Chelicerata</taxon>
        <taxon>Arachnida</taxon>
        <taxon>Acari</taxon>
        <taxon>Acariformes</taxon>
        <taxon>Sarcoptiformes</taxon>
        <taxon>Oribatida</taxon>
        <taxon>Brachypylina</taxon>
        <taxon>Oppioidea</taxon>
        <taxon>Oppiidae</taxon>
        <taxon>Oppiella</taxon>
    </lineage>
</organism>
<accession>A0A7R9MQJ3</accession>
<dbReference type="EMBL" id="CAJPVJ010032566">
    <property type="protein sequence ID" value="CAG2180587.1"/>
    <property type="molecule type" value="Genomic_DNA"/>
</dbReference>
<dbReference type="Proteomes" id="UP000728032">
    <property type="component" value="Unassembled WGS sequence"/>
</dbReference>
<evidence type="ECO:0000256" key="7">
    <source>
        <dbReference type="ARBA" id="ARBA00023125"/>
    </source>
</evidence>
<evidence type="ECO:0000256" key="1">
    <source>
        <dbReference type="ARBA" id="ARBA00004123"/>
    </source>
</evidence>
<dbReference type="PROSITE" id="PS50157">
    <property type="entry name" value="ZINC_FINGER_C2H2_2"/>
    <property type="match status" value="6"/>
</dbReference>
<keyword evidence="8" id="KW-0804">Transcription</keyword>
<dbReference type="AlphaFoldDB" id="A0A7R9MQJ3"/>
<feature type="domain" description="C2H2-type" evidence="11">
    <location>
        <begin position="172"/>
        <end position="199"/>
    </location>
</feature>
<dbReference type="GO" id="GO:0000981">
    <property type="term" value="F:DNA-binding transcription factor activity, RNA polymerase II-specific"/>
    <property type="evidence" value="ECO:0007669"/>
    <property type="project" value="TreeGrafter"/>
</dbReference>
<evidence type="ECO:0000256" key="8">
    <source>
        <dbReference type="ARBA" id="ARBA00023163"/>
    </source>
</evidence>
<dbReference type="SUPFAM" id="SSF57667">
    <property type="entry name" value="beta-beta-alpha zinc fingers"/>
    <property type="match status" value="4"/>
</dbReference>
<evidence type="ECO:0000256" key="6">
    <source>
        <dbReference type="ARBA" id="ARBA00023015"/>
    </source>
</evidence>
<dbReference type="OrthoDB" id="6484548at2759"/>
<dbReference type="GO" id="GO:0008270">
    <property type="term" value="F:zinc ion binding"/>
    <property type="evidence" value="ECO:0007669"/>
    <property type="project" value="UniProtKB-KW"/>
</dbReference>
<dbReference type="InterPro" id="IPR036236">
    <property type="entry name" value="Znf_C2H2_sf"/>
</dbReference>
<evidence type="ECO:0000256" key="10">
    <source>
        <dbReference type="PROSITE-ProRule" id="PRU00042"/>
    </source>
</evidence>
<dbReference type="Gene3D" id="3.30.160.60">
    <property type="entry name" value="Classic Zinc Finger"/>
    <property type="match status" value="6"/>
</dbReference>
<dbReference type="EMBL" id="OC947391">
    <property type="protein sequence ID" value="CAD7663450.1"/>
    <property type="molecule type" value="Genomic_DNA"/>
</dbReference>
<evidence type="ECO:0000256" key="5">
    <source>
        <dbReference type="ARBA" id="ARBA00022833"/>
    </source>
</evidence>
<feature type="domain" description="C2H2-type" evidence="11">
    <location>
        <begin position="114"/>
        <end position="141"/>
    </location>
</feature>
<keyword evidence="5" id="KW-0862">Zinc</keyword>
<keyword evidence="13" id="KW-1185">Reference proteome</keyword>
<keyword evidence="7" id="KW-0238">DNA-binding</keyword>
<dbReference type="FunFam" id="3.30.160.60:FF:000325">
    <property type="entry name" value="ZFP90 zinc finger protein"/>
    <property type="match status" value="1"/>
</dbReference>
<evidence type="ECO:0000313" key="12">
    <source>
        <dbReference type="EMBL" id="CAD7663450.1"/>
    </source>
</evidence>
<feature type="domain" description="C2H2-type" evidence="11">
    <location>
        <begin position="202"/>
        <end position="231"/>
    </location>
</feature>
<comment type="subcellular location">
    <subcellularLocation>
        <location evidence="1">Nucleus</location>
    </subcellularLocation>
</comment>
<feature type="domain" description="C2H2-type" evidence="11">
    <location>
        <begin position="265"/>
        <end position="292"/>
    </location>
</feature>